<accession>A0A084IM57</accession>
<dbReference type="OrthoDB" id="5702018at2"/>
<evidence type="ECO:0000313" key="3">
    <source>
        <dbReference type="EMBL" id="KEZ77791.1"/>
    </source>
</evidence>
<feature type="transmembrane region" description="Helical" evidence="1">
    <location>
        <begin position="143"/>
        <end position="160"/>
    </location>
</feature>
<evidence type="ECO:0000259" key="2">
    <source>
        <dbReference type="Pfam" id="PF06724"/>
    </source>
</evidence>
<dbReference type="Pfam" id="PF06724">
    <property type="entry name" value="DUF1206"/>
    <property type="match status" value="3"/>
</dbReference>
<dbReference type="InterPro" id="IPR009597">
    <property type="entry name" value="DUF1206"/>
</dbReference>
<feature type="transmembrane region" description="Helical" evidence="1">
    <location>
        <begin position="193"/>
        <end position="210"/>
    </location>
</feature>
<keyword evidence="4" id="KW-1185">Reference proteome</keyword>
<dbReference type="EMBL" id="APNK01000009">
    <property type="protein sequence ID" value="KEZ77791.1"/>
    <property type="molecule type" value="Genomic_DNA"/>
</dbReference>
<keyword evidence="1" id="KW-0812">Transmembrane</keyword>
<feature type="transmembrane region" description="Helical" evidence="1">
    <location>
        <begin position="230"/>
        <end position="251"/>
    </location>
</feature>
<comment type="caution">
    <text evidence="3">The sequence shown here is derived from an EMBL/GenBank/DDBJ whole genome shotgun (WGS) entry which is preliminary data.</text>
</comment>
<dbReference type="AlphaFoldDB" id="A0A084IM57"/>
<name>A0A084IM57_SALHC</name>
<sequence length="264" mass="28248">MKWTRTTVRWLARVGYAARGLVYLVFGGLALHAAWELSEAEDVRGSLKAIHQEPGGALVLLALAAGLAAYGAWRLVQSTLDVDHHGWGPKALAVRGGLLVSAFSHASLAWAGIKISMDWSSGSSQPVQHAVSATFDWPYGRELVAVLGIVIIGAGVAHLHKAAVAGFRKWFDAWPGAMWWIDPVSRIGLSARGLLFLGIGGFVIYSAITLDPSDAKGVQGLLVWVQQHGYGRIVLAVWAVGVMLFGCYSLIEAFVRRVGLGAKV</sequence>
<feature type="domain" description="DUF1206" evidence="2">
    <location>
        <begin position="187"/>
        <end position="256"/>
    </location>
</feature>
<feature type="transmembrane region" description="Helical" evidence="1">
    <location>
        <begin position="93"/>
        <end position="113"/>
    </location>
</feature>
<dbReference type="Proteomes" id="UP000028302">
    <property type="component" value="Unassembled WGS sequence"/>
</dbReference>
<feature type="domain" description="DUF1206" evidence="2">
    <location>
        <begin position="14"/>
        <end position="78"/>
    </location>
</feature>
<keyword evidence="1" id="KW-0472">Membrane</keyword>
<dbReference type="eggNOG" id="ENOG502Z854">
    <property type="taxonomic scope" value="Bacteria"/>
</dbReference>
<organism evidence="3 4">
    <name type="scientific">Salinisphaera hydrothermalis (strain C41B8)</name>
    <dbReference type="NCBI Taxonomy" id="1304275"/>
    <lineage>
        <taxon>Bacteria</taxon>
        <taxon>Pseudomonadati</taxon>
        <taxon>Pseudomonadota</taxon>
        <taxon>Gammaproteobacteria</taxon>
        <taxon>Salinisphaerales</taxon>
        <taxon>Salinisphaeraceae</taxon>
        <taxon>Salinisphaera</taxon>
    </lineage>
</organism>
<feature type="transmembrane region" description="Helical" evidence="1">
    <location>
        <begin position="55"/>
        <end position="73"/>
    </location>
</feature>
<proteinExistence type="predicted"/>
<feature type="transmembrane region" description="Helical" evidence="1">
    <location>
        <begin position="16"/>
        <end position="35"/>
    </location>
</feature>
<gene>
    <name evidence="3" type="ORF">C41B8_08245</name>
</gene>
<dbReference type="RefSeq" id="WP_037336517.1">
    <property type="nucleotide sequence ID" value="NZ_APNK01000009.1"/>
</dbReference>
<keyword evidence="1" id="KW-1133">Transmembrane helix</keyword>
<protein>
    <recommendedName>
        <fullName evidence="2">DUF1206 domain-containing protein</fullName>
    </recommendedName>
</protein>
<reference evidence="3 4" key="1">
    <citation type="submission" date="2013-03" db="EMBL/GenBank/DDBJ databases">
        <title>Salinisphaera hydrothermalis C41B8 Genome Sequencing.</title>
        <authorList>
            <person name="Li C."/>
            <person name="Lai Q."/>
            <person name="Shao Z."/>
        </authorList>
    </citation>
    <scope>NUCLEOTIDE SEQUENCE [LARGE SCALE GENOMIC DNA]</scope>
    <source>
        <strain evidence="3 4">C41B8</strain>
    </source>
</reference>
<dbReference type="STRING" id="1304275.C41B8_08245"/>
<feature type="domain" description="DUF1206" evidence="2">
    <location>
        <begin position="97"/>
        <end position="163"/>
    </location>
</feature>
<evidence type="ECO:0000313" key="4">
    <source>
        <dbReference type="Proteomes" id="UP000028302"/>
    </source>
</evidence>
<evidence type="ECO:0000256" key="1">
    <source>
        <dbReference type="SAM" id="Phobius"/>
    </source>
</evidence>